<evidence type="ECO:0000313" key="5">
    <source>
        <dbReference type="EMBL" id="KYP31500.1"/>
    </source>
</evidence>
<evidence type="ECO:0000313" key="6">
    <source>
        <dbReference type="Proteomes" id="UP000075243"/>
    </source>
</evidence>
<feature type="domain" description="Bifunctional inhibitor/plant lipid transfer protein/seed storage helical" evidence="4">
    <location>
        <begin position="23"/>
        <end position="111"/>
    </location>
</feature>
<dbReference type="InterPro" id="IPR000528">
    <property type="entry name" value="Plant_nsLTP"/>
</dbReference>
<dbReference type="Pfam" id="PF14368">
    <property type="entry name" value="LTP_2"/>
    <property type="match status" value="1"/>
</dbReference>
<dbReference type="PRINTS" id="PR00382">
    <property type="entry name" value="LIPIDTRNSFER"/>
</dbReference>
<reference evidence="5" key="1">
    <citation type="journal article" date="2012" name="Nat. Biotechnol.">
        <title>Draft genome sequence of pigeonpea (Cajanus cajan), an orphan legume crop of resource-poor farmers.</title>
        <authorList>
            <person name="Varshney R.K."/>
            <person name="Chen W."/>
            <person name="Li Y."/>
            <person name="Bharti A.K."/>
            <person name="Saxena R.K."/>
            <person name="Schlueter J.A."/>
            <person name="Donoghue M.T."/>
            <person name="Azam S."/>
            <person name="Fan G."/>
            <person name="Whaley A.M."/>
            <person name="Farmer A.D."/>
            <person name="Sheridan J."/>
            <person name="Iwata A."/>
            <person name="Tuteja R."/>
            <person name="Penmetsa R.V."/>
            <person name="Wu W."/>
            <person name="Upadhyaya H.D."/>
            <person name="Yang S.P."/>
            <person name="Shah T."/>
            <person name="Saxena K.B."/>
            <person name="Michael T."/>
            <person name="McCombie W.R."/>
            <person name="Yang B."/>
            <person name="Zhang G."/>
            <person name="Yang H."/>
            <person name="Wang J."/>
            <person name="Spillane C."/>
            <person name="Cook D.R."/>
            <person name="May G.D."/>
            <person name="Xu X."/>
            <person name="Jackson S.A."/>
        </authorList>
    </citation>
    <scope>NUCLEOTIDE SEQUENCE [LARGE SCALE GENOMIC DNA]</scope>
</reference>
<dbReference type="OMA" id="SENQACA"/>
<proteinExistence type="inferred from homology"/>
<evidence type="ECO:0000256" key="1">
    <source>
        <dbReference type="ARBA" id="ARBA00009748"/>
    </source>
</evidence>
<dbReference type="SUPFAM" id="SSF47699">
    <property type="entry name" value="Bifunctional inhibitor/lipid-transfer protein/seed storage 2S albumin"/>
    <property type="match status" value="1"/>
</dbReference>
<evidence type="ECO:0000256" key="2">
    <source>
        <dbReference type="ARBA" id="ARBA00023157"/>
    </source>
</evidence>
<comment type="similarity">
    <text evidence="1">Belongs to the plant LTP family.</text>
</comment>
<feature type="chain" id="PRO_5007587433" evidence="3">
    <location>
        <begin position="24"/>
        <end position="123"/>
    </location>
</feature>
<gene>
    <name evidence="5" type="ORF">KK1_048155</name>
</gene>
<dbReference type="InterPro" id="IPR016140">
    <property type="entry name" value="Bifunc_inhib/LTP/seed_store"/>
</dbReference>
<dbReference type="AlphaFoldDB" id="A0A151QMH0"/>
<dbReference type="Proteomes" id="UP000075243">
    <property type="component" value="Unassembled WGS sequence"/>
</dbReference>
<evidence type="ECO:0000259" key="4">
    <source>
        <dbReference type="Pfam" id="PF14368"/>
    </source>
</evidence>
<accession>A0A151QMH0</accession>
<keyword evidence="3" id="KW-0732">Signal</keyword>
<dbReference type="Gene3D" id="1.10.110.10">
    <property type="entry name" value="Plant lipid-transfer and hydrophobic proteins"/>
    <property type="match status" value="1"/>
</dbReference>
<feature type="signal peptide" evidence="3">
    <location>
        <begin position="1"/>
        <end position="23"/>
    </location>
</feature>
<keyword evidence="2" id="KW-1015">Disulfide bond</keyword>
<keyword evidence="6" id="KW-1185">Reference proteome</keyword>
<name>A0A151QMH0_CAJCA</name>
<protein>
    <submittedName>
        <fullName evidence="5">Non-specific lipid-transfer protein AP10</fullName>
    </submittedName>
</protein>
<dbReference type="EMBL" id="KQ485940">
    <property type="protein sequence ID" value="KYP31500.1"/>
    <property type="molecule type" value="Genomic_DNA"/>
</dbReference>
<organism evidence="5 6">
    <name type="scientific">Cajanus cajan</name>
    <name type="common">Pigeon pea</name>
    <name type="synonym">Cajanus indicus</name>
    <dbReference type="NCBI Taxonomy" id="3821"/>
    <lineage>
        <taxon>Eukaryota</taxon>
        <taxon>Viridiplantae</taxon>
        <taxon>Streptophyta</taxon>
        <taxon>Embryophyta</taxon>
        <taxon>Tracheophyta</taxon>
        <taxon>Spermatophyta</taxon>
        <taxon>Magnoliopsida</taxon>
        <taxon>eudicotyledons</taxon>
        <taxon>Gunneridae</taxon>
        <taxon>Pentapetalae</taxon>
        <taxon>rosids</taxon>
        <taxon>fabids</taxon>
        <taxon>Fabales</taxon>
        <taxon>Fabaceae</taxon>
        <taxon>Papilionoideae</taxon>
        <taxon>50 kb inversion clade</taxon>
        <taxon>NPAAA clade</taxon>
        <taxon>indigoferoid/millettioid clade</taxon>
        <taxon>Phaseoleae</taxon>
        <taxon>Cajanus</taxon>
    </lineage>
</organism>
<dbReference type="GO" id="GO:0006869">
    <property type="term" value="P:lipid transport"/>
    <property type="evidence" value="ECO:0007669"/>
    <property type="project" value="InterPro"/>
</dbReference>
<dbReference type="PANTHER" id="PTHR33076">
    <property type="entry name" value="NON-SPECIFIC LIPID-TRANSFER PROTEIN 2-RELATED"/>
    <property type="match status" value="1"/>
</dbReference>
<evidence type="ECO:0000256" key="3">
    <source>
        <dbReference type="SAM" id="SignalP"/>
    </source>
</evidence>
<dbReference type="GO" id="GO:0008289">
    <property type="term" value="F:lipid binding"/>
    <property type="evidence" value="ECO:0007669"/>
    <property type="project" value="InterPro"/>
</dbReference>
<dbReference type="Gramene" id="C.cajan_47369.t">
    <property type="protein sequence ID" value="C.cajan_47369.t.cds1"/>
    <property type="gene ID" value="C.cajan_47369"/>
</dbReference>
<sequence length="123" mass="13654">MEEKKVTMALILMLVLGFGMVVTTLSKGEANGECIDEQPLVIHCVYYLASTSTSKPPAPAFCCEGVAAMFHNANTTQRKRTACKCLQKNAAFFHFDPEKVKRLPQDCNISSYFPIDPRENCDS</sequence>
<dbReference type="InterPro" id="IPR036312">
    <property type="entry name" value="Bifun_inhib/LTP/seed_sf"/>
</dbReference>
<dbReference type="STRING" id="3821.A0A151QMH0"/>